<reference evidence="1" key="1">
    <citation type="journal article" date="2015" name="Nature">
        <title>Complex archaea that bridge the gap between prokaryotes and eukaryotes.</title>
        <authorList>
            <person name="Spang A."/>
            <person name="Saw J.H."/>
            <person name="Jorgensen S.L."/>
            <person name="Zaremba-Niedzwiedzka K."/>
            <person name="Martijn J."/>
            <person name="Lind A.E."/>
            <person name="van Eijk R."/>
            <person name="Schleper C."/>
            <person name="Guy L."/>
            <person name="Ettema T.J."/>
        </authorList>
    </citation>
    <scope>NUCLEOTIDE SEQUENCE</scope>
</reference>
<dbReference type="EMBL" id="LAZR01026120">
    <property type="protein sequence ID" value="KKL69737.1"/>
    <property type="molecule type" value="Genomic_DNA"/>
</dbReference>
<gene>
    <name evidence="1" type="ORF">LCGC14_2111890</name>
</gene>
<sequence length="88" mass="9593">MSSGTDSPKQESNNSNINNAILQLTQGVVLLENLLSEIQGKTSPEVASEETKEETPSIVETLKGTASRIYKLSERVGITRNAIRESLF</sequence>
<dbReference type="AlphaFoldDB" id="A0A0F9H329"/>
<organism evidence="1">
    <name type="scientific">marine sediment metagenome</name>
    <dbReference type="NCBI Taxonomy" id="412755"/>
    <lineage>
        <taxon>unclassified sequences</taxon>
        <taxon>metagenomes</taxon>
        <taxon>ecological metagenomes</taxon>
    </lineage>
</organism>
<evidence type="ECO:0000313" key="1">
    <source>
        <dbReference type="EMBL" id="KKL69737.1"/>
    </source>
</evidence>
<accession>A0A0F9H329</accession>
<proteinExistence type="predicted"/>
<name>A0A0F9H329_9ZZZZ</name>
<protein>
    <submittedName>
        <fullName evidence="1">Uncharacterized protein</fullName>
    </submittedName>
</protein>
<comment type="caution">
    <text evidence="1">The sequence shown here is derived from an EMBL/GenBank/DDBJ whole genome shotgun (WGS) entry which is preliminary data.</text>
</comment>